<accession>A0AAW9SBD8</accession>
<keyword evidence="2" id="KW-0175">Coiled coil</keyword>
<dbReference type="SUPFAM" id="SSF111369">
    <property type="entry name" value="HlyD-like secretion proteins"/>
    <property type="match status" value="1"/>
</dbReference>
<dbReference type="Gene3D" id="2.40.420.20">
    <property type="match status" value="1"/>
</dbReference>
<evidence type="ECO:0000313" key="6">
    <source>
        <dbReference type="EMBL" id="MEN7549795.1"/>
    </source>
</evidence>
<gene>
    <name evidence="6" type="ORF">AAG747_17860</name>
</gene>
<dbReference type="InterPro" id="IPR058633">
    <property type="entry name" value="EmrA/FarA_HH"/>
</dbReference>
<feature type="domain" description="CusB-like beta-barrel" evidence="4">
    <location>
        <begin position="202"/>
        <end position="274"/>
    </location>
</feature>
<evidence type="ECO:0000256" key="1">
    <source>
        <dbReference type="ARBA" id="ARBA00009477"/>
    </source>
</evidence>
<dbReference type="InterPro" id="IPR058637">
    <property type="entry name" value="YknX-like_C"/>
</dbReference>
<dbReference type="GO" id="GO:1990281">
    <property type="term" value="C:efflux pump complex"/>
    <property type="evidence" value="ECO:0007669"/>
    <property type="project" value="TreeGrafter"/>
</dbReference>
<dbReference type="GO" id="GO:0015562">
    <property type="term" value="F:efflux transmembrane transporter activity"/>
    <property type="evidence" value="ECO:0007669"/>
    <property type="project" value="TreeGrafter"/>
</dbReference>
<protein>
    <submittedName>
        <fullName evidence="6">Efflux RND transporter periplasmic adaptor subunit</fullName>
    </submittedName>
</protein>
<proteinExistence type="inferred from homology"/>
<evidence type="ECO:0000259" key="5">
    <source>
        <dbReference type="Pfam" id="PF25989"/>
    </source>
</evidence>
<keyword evidence="7" id="KW-1185">Reference proteome</keyword>
<name>A0AAW9SBD8_9BACT</name>
<feature type="domain" description="Multidrug export protein EmrA/FarA alpha-helical hairpin" evidence="3">
    <location>
        <begin position="89"/>
        <end position="163"/>
    </location>
</feature>
<dbReference type="Pfam" id="PF25885">
    <property type="entry name" value="HH_EMRA"/>
    <property type="match status" value="1"/>
</dbReference>
<organism evidence="6 7">
    <name type="scientific">Rapidithrix thailandica</name>
    <dbReference type="NCBI Taxonomy" id="413964"/>
    <lineage>
        <taxon>Bacteria</taxon>
        <taxon>Pseudomonadati</taxon>
        <taxon>Bacteroidota</taxon>
        <taxon>Cytophagia</taxon>
        <taxon>Cytophagales</taxon>
        <taxon>Flammeovirgaceae</taxon>
        <taxon>Rapidithrix</taxon>
    </lineage>
</organism>
<evidence type="ECO:0000256" key="2">
    <source>
        <dbReference type="SAM" id="Coils"/>
    </source>
</evidence>
<dbReference type="InterPro" id="IPR058792">
    <property type="entry name" value="Beta-barrel_RND_2"/>
</dbReference>
<evidence type="ECO:0000259" key="3">
    <source>
        <dbReference type="Pfam" id="PF25885"/>
    </source>
</evidence>
<feature type="coiled-coil region" evidence="2">
    <location>
        <begin position="102"/>
        <end position="153"/>
    </location>
</feature>
<comment type="caution">
    <text evidence="6">The sequence shown here is derived from an EMBL/GenBank/DDBJ whole genome shotgun (WGS) entry which is preliminary data.</text>
</comment>
<dbReference type="Gene3D" id="2.40.30.170">
    <property type="match status" value="1"/>
</dbReference>
<evidence type="ECO:0000259" key="4">
    <source>
        <dbReference type="Pfam" id="PF25954"/>
    </source>
</evidence>
<dbReference type="PANTHER" id="PTHR30469:SF15">
    <property type="entry name" value="HLYD FAMILY OF SECRETION PROTEINS"/>
    <property type="match status" value="1"/>
</dbReference>
<dbReference type="RefSeq" id="WP_346822573.1">
    <property type="nucleotide sequence ID" value="NZ_JBDKWZ010000010.1"/>
</dbReference>
<comment type="similarity">
    <text evidence="1">Belongs to the membrane fusion protein (MFP) (TC 8.A.1) family.</text>
</comment>
<dbReference type="InterPro" id="IPR006143">
    <property type="entry name" value="RND_pump_MFP"/>
</dbReference>
<dbReference type="Gene3D" id="2.40.50.100">
    <property type="match status" value="1"/>
</dbReference>
<dbReference type="Gene3D" id="1.10.287.470">
    <property type="entry name" value="Helix hairpin bin"/>
    <property type="match status" value="1"/>
</dbReference>
<sequence length="350" mass="38703">MKKVAISIFVLGAIALVAFTLQNNKKEIQEEAKLADITSEAIPVELIHLQVDSSLRPILTTGTFEPSLEIQIVAEAQGKITQKRKRKGEKIRQGQLLATVDNERLKANLLVAEANFEKATRDLQRFEKLIETEAITQRQLEEARLAHKNAQAQLISSKKAYNDTFIKAPANGILNEDYFEKGSYVSPGQELYDLVNTDLLYLNVKVPERDILYIANGQKVLIHSKLFPEKTLEGTVKSVAAKADKSLNYNIEVAVKNTSSLKGGMFVEARFIPQSNRAIHTLPRQAIVGSVKKPTVFVVKEGKAFEKPVVIGASFEGQVEIISGLSEQDQVVLSGQINLKEGTPVKKVTL</sequence>
<dbReference type="Pfam" id="PF25989">
    <property type="entry name" value="YknX_C"/>
    <property type="match status" value="1"/>
</dbReference>
<dbReference type="AlphaFoldDB" id="A0AAW9SBD8"/>
<evidence type="ECO:0000313" key="7">
    <source>
        <dbReference type="Proteomes" id="UP001403385"/>
    </source>
</evidence>
<feature type="domain" description="YknX-like C-terminal permuted SH3-like" evidence="5">
    <location>
        <begin position="280"/>
        <end position="346"/>
    </location>
</feature>
<reference evidence="6 7" key="1">
    <citation type="submission" date="2024-04" db="EMBL/GenBank/DDBJ databases">
        <title>Novel genus in family Flammeovirgaceae.</title>
        <authorList>
            <person name="Nguyen T.H."/>
            <person name="Vuong T.Q."/>
            <person name="Le H."/>
            <person name="Kim S.-G."/>
        </authorList>
    </citation>
    <scope>NUCLEOTIDE SEQUENCE [LARGE SCALE GENOMIC DNA]</scope>
    <source>
        <strain evidence="6 7">JCM 23209</strain>
    </source>
</reference>
<dbReference type="Proteomes" id="UP001403385">
    <property type="component" value="Unassembled WGS sequence"/>
</dbReference>
<dbReference type="PANTHER" id="PTHR30469">
    <property type="entry name" value="MULTIDRUG RESISTANCE PROTEIN MDTA"/>
    <property type="match status" value="1"/>
</dbReference>
<dbReference type="NCBIfam" id="TIGR01730">
    <property type="entry name" value="RND_mfp"/>
    <property type="match status" value="1"/>
</dbReference>
<dbReference type="Pfam" id="PF25954">
    <property type="entry name" value="Beta-barrel_RND_2"/>
    <property type="match status" value="1"/>
</dbReference>
<dbReference type="EMBL" id="JBDKWZ010000010">
    <property type="protein sequence ID" value="MEN7549795.1"/>
    <property type="molecule type" value="Genomic_DNA"/>
</dbReference>